<protein>
    <submittedName>
        <fullName evidence="2">Uncharacterized protein</fullName>
    </submittedName>
</protein>
<keyword evidence="3" id="KW-1185">Reference proteome</keyword>
<accession>A0A2A9E1X8</accession>
<gene>
    <name evidence="2" type="ORF">ATL42_0902</name>
</gene>
<organism evidence="2 3">
    <name type="scientific">Sanguibacter antarcticus</name>
    <dbReference type="NCBI Taxonomy" id="372484"/>
    <lineage>
        <taxon>Bacteria</taxon>
        <taxon>Bacillati</taxon>
        <taxon>Actinomycetota</taxon>
        <taxon>Actinomycetes</taxon>
        <taxon>Micrococcales</taxon>
        <taxon>Sanguibacteraceae</taxon>
        <taxon>Sanguibacter</taxon>
    </lineage>
</organism>
<evidence type="ECO:0000313" key="2">
    <source>
        <dbReference type="EMBL" id="PFG33047.1"/>
    </source>
</evidence>
<reference evidence="2 3" key="1">
    <citation type="submission" date="2017-10" db="EMBL/GenBank/DDBJ databases">
        <title>Sequencing the genomes of 1000 actinobacteria strains.</title>
        <authorList>
            <person name="Klenk H.-P."/>
        </authorList>
    </citation>
    <scope>NUCLEOTIDE SEQUENCE [LARGE SCALE GENOMIC DNA]</scope>
    <source>
        <strain evidence="2 3">DSM 18966</strain>
    </source>
</reference>
<keyword evidence="1" id="KW-0812">Transmembrane</keyword>
<dbReference type="PROSITE" id="PS51257">
    <property type="entry name" value="PROKAR_LIPOPROTEIN"/>
    <property type="match status" value="1"/>
</dbReference>
<sequence>MTNDERPQYLPFLTVFAGMVLSACALMLMVPVLFRSHDPWLEWLAAAIGFLFVVLGWATRRMRPDVPETVDPKSGL</sequence>
<evidence type="ECO:0000256" key="1">
    <source>
        <dbReference type="SAM" id="Phobius"/>
    </source>
</evidence>
<feature type="transmembrane region" description="Helical" evidence="1">
    <location>
        <begin position="12"/>
        <end position="34"/>
    </location>
</feature>
<evidence type="ECO:0000313" key="3">
    <source>
        <dbReference type="Proteomes" id="UP000225548"/>
    </source>
</evidence>
<name>A0A2A9E1X8_9MICO</name>
<dbReference type="Proteomes" id="UP000225548">
    <property type="component" value="Unassembled WGS sequence"/>
</dbReference>
<proteinExistence type="predicted"/>
<dbReference type="AlphaFoldDB" id="A0A2A9E1X8"/>
<dbReference type="EMBL" id="PDJG01000001">
    <property type="protein sequence ID" value="PFG33047.1"/>
    <property type="molecule type" value="Genomic_DNA"/>
</dbReference>
<feature type="transmembrane region" description="Helical" evidence="1">
    <location>
        <begin position="40"/>
        <end position="58"/>
    </location>
</feature>
<keyword evidence="1" id="KW-0472">Membrane</keyword>
<comment type="caution">
    <text evidence="2">The sequence shown here is derived from an EMBL/GenBank/DDBJ whole genome shotgun (WGS) entry which is preliminary data.</text>
</comment>
<keyword evidence="1" id="KW-1133">Transmembrane helix</keyword>